<feature type="coiled-coil region" evidence="7">
    <location>
        <begin position="98"/>
        <end position="125"/>
    </location>
</feature>
<comment type="similarity">
    <text evidence="2">Belongs to the UPF0702 family.</text>
</comment>
<dbReference type="InterPro" id="IPR007353">
    <property type="entry name" value="DUF421"/>
</dbReference>
<keyword evidence="4 8" id="KW-0812">Transmembrane</keyword>
<evidence type="ECO:0000313" key="10">
    <source>
        <dbReference type="EMBL" id="BAH08227.1"/>
    </source>
</evidence>
<dbReference type="Proteomes" id="UP000007969">
    <property type="component" value="Chromosome"/>
</dbReference>
<evidence type="ECO:0000256" key="7">
    <source>
        <dbReference type="SAM" id="Coils"/>
    </source>
</evidence>
<evidence type="ECO:0000256" key="3">
    <source>
        <dbReference type="ARBA" id="ARBA00022475"/>
    </source>
</evidence>
<evidence type="ECO:0000256" key="5">
    <source>
        <dbReference type="ARBA" id="ARBA00022989"/>
    </source>
</evidence>
<reference evidence="11" key="1">
    <citation type="submission" date="2005-09" db="EMBL/GenBank/DDBJ databases">
        <title>Complete genome sequence of Clostridium kluyveri and comparative genomics of Clostridia species.</title>
        <authorList>
            <person name="Inui M."/>
            <person name="Nonaka H."/>
            <person name="Shinoda Y."/>
            <person name="Ikenaga Y."/>
            <person name="Abe M."/>
            <person name="Naito K."/>
            <person name="Vertes A.A."/>
            <person name="Yukawa H."/>
        </authorList>
    </citation>
    <scope>NUCLEOTIDE SEQUENCE [LARGE SCALE GENOMIC DNA]</scope>
    <source>
        <strain evidence="11">NBRC 12016</strain>
    </source>
</reference>
<evidence type="ECO:0000256" key="2">
    <source>
        <dbReference type="ARBA" id="ARBA00006448"/>
    </source>
</evidence>
<keyword evidence="7" id="KW-0175">Coiled coil</keyword>
<dbReference type="AlphaFoldDB" id="B9DWY4"/>
<feature type="domain" description="YetF C-terminal" evidence="9">
    <location>
        <begin position="82"/>
        <end position="212"/>
    </location>
</feature>
<keyword evidence="3" id="KW-1003">Cell membrane</keyword>
<evidence type="ECO:0000256" key="8">
    <source>
        <dbReference type="SAM" id="Phobius"/>
    </source>
</evidence>
<name>B9DWY4_CLOK1</name>
<dbReference type="InterPro" id="IPR023090">
    <property type="entry name" value="UPF0702_alpha/beta_dom_sf"/>
</dbReference>
<protein>
    <recommendedName>
        <fullName evidence="9">YetF C-terminal domain-containing protein</fullName>
    </recommendedName>
</protein>
<dbReference type="PANTHER" id="PTHR34582:SF6">
    <property type="entry name" value="UPF0702 TRANSMEMBRANE PROTEIN YCAP"/>
    <property type="match status" value="1"/>
</dbReference>
<dbReference type="KEGG" id="ckr:CKR_3176"/>
<dbReference type="EMBL" id="AP009049">
    <property type="protein sequence ID" value="BAH08227.1"/>
    <property type="molecule type" value="Genomic_DNA"/>
</dbReference>
<organism evidence="10 11">
    <name type="scientific">Clostridium kluyveri (strain NBRC 12016)</name>
    <dbReference type="NCBI Taxonomy" id="583346"/>
    <lineage>
        <taxon>Bacteria</taxon>
        <taxon>Bacillati</taxon>
        <taxon>Bacillota</taxon>
        <taxon>Clostridia</taxon>
        <taxon>Eubacteriales</taxon>
        <taxon>Clostridiaceae</taxon>
        <taxon>Clostridium</taxon>
    </lineage>
</organism>
<feature type="transmembrane region" description="Helical" evidence="8">
    <location>
        <begin position="59"/>
        <end position="79"/>
    </location>
</feature>
<evidence type="ECO:0000313" key="11">
    <source>
        <dbReference type="Proteomes" id="UP000007969"/>
    </source>
</evidence>
<evidence type="ECO:0000259" key="9">
    <source>
        <dbReference type="Pfam" id="PF04239"/>
    </source>
</evidence>
<accession>B9DWY4</accession>
<dbReference type="PANTHER" id="PTHR34582">
    <property type="entry name" value="UPF0702 TRANSMEMBRANE PROTEIN YCAP"/>
    <property type="match status" value="1"/>
</dbReference>
<evidence type="ECO:0000256" key="1">
    <source>
        <dbReference type="ARBA" id="ARBA00004651"/>
    </source>
</evidence>
<keyword evidence="6 8" id="KW-0472">Membrane</keyword>
<keyword evidence="5 8" id="KW-1133">Transmembrane helix</keyword>
<feature type="transmembrane region" description="Helical" evidence="8">
    <location>
        <begin position="6"/>
        <end position="24"/>
    </location>
</feature>
<evidence type="ECO:0000256" key="4">
    <source>
        <dbReference type="ARBA" id="ARBA00022692"/>
    </source>
</evidence>
<dbReference type="HOGENOM" id="CLU_077149_0_1_9"/>
<gene>
    <name evidence="10" type="ordered locus">CKR_3176</name>
</gene>
<dbReference type="Pfam" id="PF04239">
    <property type="entry name" value="DUF421"/>
    <property type="match status" value="1"/>
</dbReference>
<evidence type="ECO:0000256" key="6">
    <source>
        <dbReference type="ARBA" id="ARBA00023136"/>
    </source>
</evidence>
<dbReference type="Gene3D" id="3.30.240.20">
    <property type="entry name" value="bsu07140 like domains"/>
    <property type="match status" value="2"/>
</dbReference>
<sequence>MIFMFTILFRTIVLYLLVVISMRLMGKKQIGEMEPFELAIAIMISELASLPMQDTRVSIIHGVIPIITLLMMQTLMGLCQLKSEKMRLLFNGRPSILIEKGELNLKELKNEKFNMNDLIEELRMQGYYNLADVEYAILETSGQLSVIPKTESAPVTRADLKIKSTQDTLPITLVLDGKVNSKNLIKAEKTEDWLYNMLKKNSISSTKDILIAILDAKGKFYYQLKEKSN</sequence>
<proteinExistence type="inferred from homology"/>
<dbReference type="GO" id="GO:0005886">
    <property type="term" value="C:plasma membrane"/>
    <property type="evidence" value="ECO:0007669"/>
    <property type="project" value="UniProtKB-SubCell"/>
</dbReference>
<comment type="subcellular location">
    <subcellularLocation>
        <location evidence="1">Cell membrane</location>
        <topology evidence="1">Multi-pass membrane protein</topology>
    </subcellularLocation>
</comment>